<name>A0A9D5CMW1_9LILI</name>
<feature type="region of interest" description="Disordered" evidence="1">
    <location>
        <begin position="1"/>
        <end position="25"/>
    </location>
</feature>
<reference evidence="2" key="1">
    <citation type="submission" date="2021-03" db="EMBL/GenBank/DDBJ databases">
        <authorList>
            <person name="Li Z."/>
            <person name="Yang C."/>
        </authorList>
    </citation>
    <scope>NUCLEOTIDE SEQUENCE</scope>
    <source>
        <strain evidence="2">Dzin_1.0</strain>
        <tissue evidence="2">Leaf</tissue>
    </source>
</reference>
<evidence type="ECO:0000313" key="2">
    <source>
        <dbReference type="EMBL" id="KAJ0975278.1"/>
    </source>
</evidence>
<dbReference type="AlphaFoldDB" id="A0A9D5CMW1"/>
<protein>
    <submittedName>
        <fullName evidence="2">Uncharacterized protein</fullName>
    </submittedName>
</protein>
<organism evidence="2 3">
    <name type="scientific">Dioscorea zingiberensis</name>
    <dbReference type="NCBI Taxonomy" id="325984"/>
    <lineage>
        <taxon>Eukaryota</taxon>
        <taxon>Viridiplantae</taxon>
        <taxon>Streptophyta</taxon>
        <taxon>Embryophyta</taxon>
        <taxon>Tracheophyta</taxon>
        <taxon>Spermatophyta</taxon>
        <taxon>Magnoliopsida</taxon>
        <taxon>Liliopsida</taxon>
        <taxon>Dioscoreales</taxon>
        <taxon>Dioscoreaceae</taxon>
        <taxon>Dioscorea</taxon>
    </lineage>
</organism>
<dbReference type="PANTHER" id="PTHR37204">
    <property type="entry name" value="TRANSMEMBRANE PROTEIN"/>
    <property type="match status" value="1"/>
</dbReference>
<accession>A0A9D5CMW1</accession>
<reference evidence="2" key="2">
    <citation type="journal article" date="2022" name="Hortic Res">
        <title>The genome of Dioscorea zingiberensis sheds light on the biosynthesis, origin and evolution of the medicinally important diosgenin saponins.</title>
        <authorList>
            <person name="Li Y."/>
            <person name="Tan C."/>
            <person name="Li Z."/>
            <person name="Guo J."/>
            <person name="Li S."/>
            <person name="Chen X."/>
            <person name="Wang C."/>
            <person name="Dai X."/>
            <person name="Yang H."/>
            <person name="Song W."/>
            <person name="Hou L."/>
            <person name="Xu J."/>
            <person name="Tong Z."/>
            <person name="Xu A."/>
            <person name="Yuan X."/>
            <person name="Wang W."/>
            <person name="Yang Q."/>
            <person name="Chen L."/>
            <person name="Sun Z."/>
            <person name="Wang K."/>
            <person name="Pan B."/>
            <person name="Chen J."/>
            <person name="Bao Y."/>
            <person name="Liu F."/>
            <person name="Qi X."/>
            <person name="Gang D.R."/>
            <person name="Wen J."/>
            <person name="Li J."/>
        </authorList>
    </citation>
    <scope>NUCLEOTIDE SEQUENCE</scope>
    <source>
        <strain evidence="2">Dzin_1.0</strain>
    </source>
</reference>
<evidence type="ECO:0000313" key="3">
    <source>
        <dbReference type="Proteomes" id="UP001085076"/>
    </source>
</evidence>
<sequence length="111" mass="12841">MAEVSKSMPRREGCARFQSGSPPLSLSSSLHFDRFASHGFDESRNRGRGHLWYRSYAIQTKLKNELPRAPEKLAIVLELWLVEEYDILALALDGRMKVRKFRFSCSSNEMF</sequence>
<dbReference type="PANTHER" id="PTHR37204:SF1">
    <property type="entry name" value="TRANSMEMBRANE PROTEIN"/>
    <property type="match status" value="1"/>
</dbReference>
<proteinExistence type="predicted"/>
<comment type="caution">
    <text evidence="2">The sequence shown here is derived from an EMBL/GenBank/DDBJ whole genome shotgun (WGS) entry which is preliminary data.</text>
</comment>
<dbReference type="OrthoDB" id="119121at2759"/>
<evidence type="ECO:0000256" key="1">
    <source>
        <dbReference type="SAM" id="MobiDB-lite"/>
    </source>
</evidence>
<dbReference type="EMBL" id="JAGGNH010000004">
    <property type="protein sequence ID" value="KAJ0975278.1"/>
    <property type="molecule type" value="Genomic_DNA"/>
</dbReference>
<gene>
    <name evidence="2" type="ORF">J5N97_017243</name>
</gene>
<keyword evidence="3" id="KW-1185">Reference proteome</keyword>
<dbReference type="Proteomes" id="UP001085076">
    <property type="component" value="Miscellaneous, Linkage group lg04"/>
</dbReference>